<accession>A0A0F9D617</accession>
<dbReference type="AlphaFoldDB" id="A0A0F9D617"/>
<dbReference type="EMBL" id="LAZR01040954">
    <property type="protein sequence ID" value="KKL13201.1"/>
    <property type="molecule type" value="Genomic_DNA"/>
</dbReference>
<feature type="non-terminal residue" evidence="1">
    <location>
        <position position="171"/>
    </location>
</feature>
<gene>
    <name evidence="1" type="ORF">LCGC14_2528120</name>
</gene>
<sequence length="171" mass="20600">MIIGIFSKFDMAGGSEFRCTELANGIAKYTEHTVFLLIEKKLPSKLKQYIHEKVKVVENCFTTPEYFYKSDHILVINTDSKEFSRPDYWRGKTHRHSFSLDMKKFKNKKMYFLYNFIVSPSRHLYEFNKYEIDINIITTNRKFFNEITKQDRYEKVRTFPRYTLESPIDPD</sequence>
<reference evidence="1" key="1">
    <citation type="journal article" date="2015" name="Nature">
        <title>Complex archaea that bridge the gap between prokaryotes and eukaryotes.</title>
        <authorList>
            <person name="Spang A."/>
            <person name="Saw J.H."/>
            <person name="Jorgensen S.L."/>
            <person name="Zaremba-Niedzwiedzka K."/>
            <person name="Martijn J."/>
            <person name="Lind A.E."/>
            <person name="van Eijk R."/>
            <person name="Schleper C."/>
            <person name="Guy L."/>
            <person name="Ettema T.J."/>
        </authorList>
    </citation>
    <scope>NUCLEOTIDE SEQUENCE</scope>
</reference>
<protein>
    <submittedName>
        <fullName evidence="1">Uncharacterized protein</fullName>
    </submittedName>
</protein>
<comment type="caution">
    <text evidence="1">The sequence shown here is derived from an EMBL/GenBank/DDBJ whole genome shotgun (WGS) entry which is preliminary data.</text>
</comment>
<name>A0A0F9D617_9ZZZZ</name>
<evidence type="ECO:0000313" key="1">
    <source>
        <dbReference type="EMBL" id="KKL13201.1"/>
    </source>
</evidence>
<proteinExistence type="predicted"/>
<organism evidence="1">
    <name type="scientific">marine sediment metagenome</name>
    <dbReference type="NCBI Taxonomy" id="412755"/>
    <lineage>
        <taxon>unclassified sequences</taxon>
        <taxon>metagenomes</taxon>
        <taxon>ecological metagenomes</taxon>
    </lineage>
</organism>